<feature type="transmembrane region" description="Helical" evidence="2">
    <location>
        <begin position="12"/>
        <end position="39"/>
    </location>
</feature>
<accession>A0A6N9HET6</accession>
<dbReference type="EMBL" id="WWCJ01000003">
    <property type="protein sequence ID" value="MYN01563.1"/>
    <property type="molecule type" value="Genomic_DNA"/>
</dbReference>
<evidence type="ECO:0000256" key="1">
    <source>
        <dbReference type="SAM" id="MobiDB-lite"/>
    </source>
</evidence>
<proteinExistence type="predicted"/>
<feature type="transmembrane region" description="Helical" evidence="2">
    <location>
        <begin position="335"/>
        <end position="356"/>
    </location>
</feature>
<feature type="region of interest" description="Disordered" evidence="1">
    <location>
        <begin position="366"/>
        <end position="391"/>
    </location>
</feature>
<comment type="caution">
    <text evidence="3">The sequence shown here is derived from an EMBL/GenBank/DDBJ whole genome shotgun (WGS) entry which is preliminary data.</text>
</comment>
<keyword evidence="2" id="KW-0472">Membrane</keyword>
<organism evidence="3 4">
    <name type="scientific">Pseudoduganella guangdongensis</name>
    <dbReference type="NCBI Taxonomy" id="2692179"/>
    <lineage>
        <taxon>Bacteria</taxon>
        <taxon>Pseudomonadati</taxon>
        <taxon>Pseudomonadota</taxon>
        <taxon>Betaproteobacteria</taxon>
        <taxon>Burkholderiales</taxon>
        <taxon>Oxalobacteraceae</taxon>
        <taxon>Telluria group</taxon>
        <taxon>Pseudoduganella</taxon>
    </lineage>
</organism>
<dbReference type="PANTHER" id="PTHR34219">
    <property type="entry name" value="IRON-REGULATED INNER MEMBRANE PROTEIN-RELATED"/>
    <property type="match status" value="1"/>
</dbReference>
<dbReference type="RefSeq" id="WP_161024573.1">
    <property type="nucleotide sequence ID" value="NZ_WWCJ01000003.1"/>
</dbReference>
<dbReference type="PANTHER" id="PTHR34219:SF3">
    <property type="entry name" value="BLL7967 PROTEIN"/>
    <property type="match status" value="1"/>
</dbReference>
<feature type="transmembrane region" description="Helical" evidence="2">
    <location>
        <begin position="146"/>
        <end position="169"/>
    </location>
</feature>
<keyword evidence="2" id="KW-0812">Transmembrane</keyword>
<evidence type="ECO:0000256" key="2">
    <source>
        <dbReference type="SAM" id="Phobius"/>
    </source>
</evidence>
<dbReference type="InterPro" id="IPR005625">
    <property type="entry name" value="PepSY-ass_TM"/>
</dbReference>
<keyword evidence="4" id="KW-1185">Reference proteome</keyword>
<sequence>MGSSRLRRLALAFHLWSGLLLGSWLVLLGLTGSVLVFYVDIEQSLAPAPVVQQDARPASASAIEAALRLHFPRYDGPWRIELPMSPAAPVNARYYGAPERKGQHFAPFLVSLEPSTLALREARFWGDTPLTWIYNLHFTLLLGKGGATAVGMIGLLNVAVLLAGIYLWWPSPQRWWSGLRILPRSGTVKRAYDLHCTGGVYGLLLLLALLLTGSALAFPDQTRVLLGATPATTAPALPAAPPAPQALDEAVRQAQRAFPQADLRWIETSGARGTPIMLRMHQPFEPSRRFPQTRAWHDPRNGNLLRSSDPAHAGLAQQFTHWMHPLHNGEAFGQAGRWIVFACGFLPLLLLVTGVIRWRHKLTARATVQHQRQKSPPPPAAPMAVGRAGAA</sequence>
<name>A0A6N9HET6_9BURK</name>
<dbReference type="AlphaFoldDB" id="A0A6N9HET6"/>
<gene>
    <name evidence="3" type="ORF">GTP41_05575</name>
</gene>
<dbReference type="Pfam" id="PF03929">
    <property type="entry name" value="PepSY_TM"/>
    <property type="match status" value="1"/>
</dbReference>
<evidence type="ECO:0000313" key="3">
    <source>
        <dbReference type="EMBL" id="MYN01563.1"/>
    </source>
</evidence>
<keyword evidence="2" id="KW-1133">Transmembrane helix</keyword>
<feature type="transmembrane region" description="Helical" evidence="2">
    <location>
        <begin position="199"/>
        <end position="218"/>
    </location>
</feature>
<feature type="compositionally biased region" description="Low complexity" evidence="1">
    <location>
        <begin position="382"/>
        <end position="391"/>
    </location>
</feature>
<dbReference type="Proteomes" id="UP000448575">
    <property type="component" value="Unassembled WGS sequence"/>
</dbReference>
<evidence type="ECO:0000313" key="4">
    <source>
        <dbReference type="Proteomes" id="UP000448575"/>
    </source>
</evidence>
<protein>
    <submittedName>
        <fullName evidence="3">PepSY domain-containing protein</fullName>
    </submittedName>
</protein>
<reference evidence="3 4" key="1">
    <citation type="submission" date="2019-12" db="EMBL/GenBank/DDBJ databases">
        <title>Novel species isolated from a subtropical stream in China.</title>
        <authorList>
            <person name="Lu H."/>
        </authorList>
    </citation>
    <scope>NUCLEOTIDE SEQUENCE [LARGE SCALE GENOMIC DNA]</scope>
    <source>
        <strain evidence="3 4">DS3</strain>
    </source>
</reference>